<dbReference type="InterPro" id="IPR050111">
    <property type="entry name" value="C-type_lectin/snaclec_domain"/>
</dbReference>
<keyword evidence="4" id="KW-1185">Reference proteome</keyword>
<dbReference type="Gene3D" id="3.10.100.10">
    <property type="entry name" value="Mannose-Binding Protein A, subunit A"/>
    <property type="match status" value="2"/>
</dbReference>
<dbReference type="PANTHER" id="PTHR22803">
    <property type="entry name" value="MANNOSE, PHOSPHOLIPASE, LECTIN RECEPTOR RELATED"/>
    <property type="match status" value="1"/>
</dbReference>
<dbReference type="Proteomes" id="UP000789524">
    <property type="component" value="Unassembled WGS sequence"/>
</dbReference>
<dbReference type="EMBL" id="CAKASE010000080">
    <property type="protein sequence ID" value="CAG9581304.1"/>
    <property type="molecule type" value="Genomic_DNA"/>
</dbReference>
<feature type="chain" id="PRO_5035289709" evidence="1">
    <location>
        <begin position="21"/>
        <end position="314"/>
    </location>
</feature>
<protein>
    <submittedName>
        <fullName evidence="3">(African queen) hypothetical protein</fullName>
    </submittedName>
</protein>
<gene>
    <name evidence="3" type="ORF">DCHRY22_LOCUS13937</name>
</gene>
<dbReference type="AlphaFoldDB" id="A0A8J2R4U3"/>
<dbReference type="SMART" id="SM00034">
    <property type="entry name" value="CLECT"/>
    <property type="match status" value="2"/>
</dbReference>
<feature type="domain" description="C-type lectin" evidence="2">
    <location>
        <begin position="178"/>
        <end position="303"/>
    </location>
</feature>
<dbReference type="PROSITE" id="PS50041">
    <property type="entry name" value="C_TYPE_LECTIN_2"/>
    <property type="match status" value="2"/>
</dbReference>
<sequence length="314" mass="35821">MLSLLLLLLYQICQQNFLSAQKFRMDYMWAHSHKTFYRLHDLATDWAQARQMCESEGTTLLIPDTLEEIENLKLLMSNMKAHYTAIFIGIHDNFSIGNYLTVKGQPITGTILELLWAEGRPDNVNGTEHCVVMTREGLFDDRPCTDIYPFVCKIRGNDTVYNQACDNFDVGYAPHKAISGKCYKFHEEPLSWHDAFLACNLEEGRLAIINSAKEASVVIGFLGDNLNSNVPDPNILHIGFSDLMFQNQYRTITGETLENAGYASWTPMKEDLKETYNKRCGAISRTGFLKTTYCNRPAMFLCEKIVNKTKTNTY</sequence>
<feature type="signal peptide" evidence="1">
    <location>
        <begin position="1"/>
        <end position="20"/>
    </location>
</feature>
<name>A0A8J2R4U3_9NEOP</name>
<organism evidence="3 4">
    <name type="scientific">Danaus chrysippus</name>
    <name type="common">African queen</name>
    <dbReference type="NCBI Taxonomy" id="151541"/>
    <lineage>
        <taxon>Eukaryota</taxon>
        <taxon>Metazoa</taxon>
        <taxon>Ecdysozoa</taxon>
        <taxon>Arthropoda</taxon>
        <taxon>Hexapoda</taxon>
        <taxon>Insecta</taxon>
        <taxon>Pterygota</taxon>
        <taxon>Neoptera</taxon>
        <taxon>Endopterygota</taxon>
        <taxon>Lepidoptera</taxon>
        <taxon>Glossata</taxon>
        <taxon>Ditrysia</taxon>
        <taxon>Papilionoidea</taxon>
        <taxon>Nymphalidae</taxon>
        <taxon>Danainae</taxon>
        <taxon>Danaini</taxon>
        <taxon>Danaina</taxon>
        <taxon>Danaus</taxon>
        <taxon>Anosia</taxon>
    </lineage>
</organism>
<feature type="domain" description="C-type lectin" evidence="2">
    <location>
        <begin position="37"/>
        <end position="153"/>
    </location>
</feature>
<evidence type="ECO:0000256" key="1">
    <source>
        <dbReference type="SAM" id="SignalP"/>
    </source>
</evidence>
<dbReference type="SUPFAM" id="SSF56436">
    <property type="entry name" value="C-type lectin-like"/>
    <property type="match status" value="2"/>
</dbReference>
<evidence type="ECO:0000313" key="4">
    <source>
        <dbReference type="Proteomes" id="UP000789524"/>
    </source>
</evidence>
<dbReference type="CDD" id="cd00037">
    <property type="entry name" value="CLECT"/>
    <property type="match status" value="2"/>
</dbReference>
<reference evidence="3" key="1">
    <citation type="submission" date="2021-09" db="EMBL/GenBank/DDBJ databases">
        <authorList>
            <person name="Martin H S."/>
        </authorList>
    </citation>
    <scope>NUCLEOTIDE SEQUENCE</scope>
</reference>
<dbReference type="InterPro" id="IPR016187">
    <property type="entry name" value="CTDL_fold"/>
</dbReference>
<dbReference type="InterPro" id="IPR016186">
    <property type="entry name" value="C-type_lectin-like/link_sf"/>
</dbReference>
<comment type="caution">
    <text evidence="3">The sequence shown here is derived from an EMBL/GenBank/DDBJ whole genome shotgun (WGS) entry which is preliminary data.</text>
</comment>
<keyword evidence="1" id="KW-0732">Signal</keyword>
<proteinExistence type="predicted"/>
<dbReference type="Pfam" id="PF00059">
    <property type="entry name" value="Lectin_C"/>
    <property type="match status" value="2"/>
</dbReference>
<accession>A0A8J2R4U3</accession>
<dbReference type="OrthoDB" id="7357196at2759"/>
<evidence type="ECO:0000259" key="2">
    <source>
        <dbReference type="PROSITE" id="PS50041"/>
    </source>
</evidence>
<evidence type="ECO:0000313" key="3">
    <source>
        <dbReference type="EMBL" id="CAG9581304.1"/>
    </source>
</evidence>
<dbReference type="InterPro" id="IPR001304">
    <property type="entry name" value="C-type_lectin-like"/>
</dbReference>